<dbReference type="Gene3D" id="3.20.20.370">
    <property type="entry name" value="Glycoside hydrolase/deacetylase"/>
    <property type="match status" value="1"/>
</dbReference>
<evidence type="ECO:0000256" key="1">
    <source>
        <dbReference type="SAM" id="MobiDB-lite"/>
    </source>
</evidence>
<feature type="non-terminal residue" evidence="3">
    <location>
        <position position="1"/>
    </location>
</feature>
<dbReference type="Pfam" id="PF01522">
    <property type="entry name" value="Polysacc_deac_1"/>
    <property type="match status" value="1"/>
</dbReference>
<protein>
    <submittedName>
        <fullName evidence="3">CAZy families CE4 protein</fullName>
    </submittedName>
</protein>
<dbReference type="PROSITE" id="PS51677">
    <property type="entry name" value="NODB"/>
    <property type="match status" value="1"/>
</dbReference>
<evidence type="ECO:0000259" key="2">
    <source>
        <dbReference type="PROSITE" id="PS51677"/>
    </source>
</evidence>
<dbReference type="InterPro" id="IPR002509">
    <property type="entry name" value="NODB_dom"/>
</dbReference>
<dbReference type="AlphaFoldDB" id="A0A060BU19"/>
<proteinExistence type="predicted"/>
<dbReference type="SUPFAM" id="SSF88713">
    <property type="entry name" value="Glycoside hydrolase/deacetylase"/>
    <property type="match status" value="1"/>
</dbReference>
<evidence type="ECO:0000313" key="3">
    <source>
        <dbReference type="EMBL" id="AIA86404.1"/>
    </source>
</evidence>
<feature type="domain" description="NodB homology" evidence="2">
    <location>
        <begin position="50"/>
        <end position="166"/>
    </location>
</feature>
<name>A0A060BU19_9GAMM</name>
<dbReference type="EMBL" id="KF119139">
    <property type="protein sequence ID" value="AIA86404.1"/>
    <property type="molecule type" value="Genomic_DNA"/>
</dbReference>
<organism evidence="3">
    <name type="scientific">uncultured Colwellia sp</name>
    <dbReference type="NCBI Taxonomy" id="154336"/>
    <lineage>
        <taxon>Bacteria</taxon>
        <taxon>Pseudomonadati</taxon>
        <taxon>Pseudomonadota</taxon>
        <taxon>Gammaproteobacteria</taxon>
        <taxon>Alteromonadales</taxon>
        <taxon>Colwelliaceae</taxon>
        <taxon>Colwellia</taxon>
        <taxon>environmental samples</taxon>
    </lineage>
</organism>
<dbReference type="InterPro" id="IPR011330">
    <property type="entry name" value="Glyco_hydro/deAcase_b/a-brl"/>
</dbReference>
<dbReference type="GO" id="GO:0016810">
    <property type="term" value="F:hydrolase activity, acting on carbon-nitrogen (but not peptide) bonds"/>
    <property type="evidence" value="ECO:0007669"/>
    <property type="project" value="InterPro"/>
</dbReference>
<reference evidence="3" key="1">
    <citation type="journal article" date="2013" name="Environ. Microbiol.">
        <title>Seasonally variable intestinal metagenomes of the red palm weevil (Rhynchophorus ferrugineus).</title>
        <authorList>
            <person name="Jia S."/>
            <person name="Zhang X."/>
            <person name="Zhang G."/>
            <person name="Yin A."/>
            <person name="Zhang S."/>
            <person name="Li F."/>
            <person name="Wang L."/>
            <person name="Zhao D."/>
            <person name="Yun Q."/>
            <person name="Tala"/>
            <person name="Wang J."/>
            <person name="Sun G."/>
            <person name="Baabdullah M."/>
            <person name="Yu X."/>
            <person name="Hu S."/>
            <person name="Al-Mssallem I.S."/>
            <person name="Yu J."/>
        </authorList>
    </citation>
    <scope>NUCLEOTIDE SEQUENCE</scope>
</reference>
<feature type="compositionally biased region" description="Low complexity" evidence="1">
    <location>
        <begin position="156"/>
        <end position="166"/>
    </location>
</feature>
<feature type="region of interest" description="Disordered" evidence="1">
    <location>
        <begin position="134"/>
        <end position="166"/>
    </location>
</feature>
<feature type="non-terminal residue" evidence="3">
    <location>
        <position position="166"/>
    </location>
</feature>
<dbReference type="GO" id="GO:0005975">
    <property type="term" value="P:carbohydrate metabolic process"/>
    <property type="evidence" value="ECO:0007669"/>
    <property type="project" value="InterPro"/>
</dbReference>
<sequence>TLDTGTDPDRGTPMRTAMLVALAGAALLAAAHAGAADHRPGFAWPDGHKAAVSLSYDDALDSQLDNAIPALDRHRLKGTFYLVPANDPVRLRMDDWRAAARNGHELGNHTLFHPCSARGARARVGAAAARPGCAHRGADARTGGAGQHLPAGAGTGAATAAPSPRR</sequence>
<accession>A0A060BU19</accession>